<feature type="compositionally biased region" description="Acidic residues" evidence="2">
    <location>
        <begin position="1096"/>
        <end position="1111"/>
    </location>
</feature>
<feature type="compositionally biased region" description="Basic and acidic residues" evidence="2">
    <location>
        <begin position="189"/>
        <end position="204"/>
    </location>
</feature>
<dbReference type="EMBL" id="JAFJMO010000011">
    <property type="protein sequence ID" value="KAJ8263382.1"/>
    <property type="molecule type" value="Genomic_DNA"/>
</dbReference>
<evidence type="ECO:0000313" key="4">
    <source>
        <dbReference type="EMBL" id="KAJ8263382.1"/>
    </source>
</evidence>
<sequence length="1373" mass="148909">MATAALRTGGAMAGDCSRAEDSGPPLSAHSGGSGACWDGRAEDFTGQMNENGIIGLDQVMEEAGLEAGGAEEDLSFHLSELQDCQSPGGDALSLCDLDEQGSDSLVSEEDGGGWLMHRLPERGRPCNMTDDEEEEEEDTNDPMEIADSFSFGAIDPRDRLQRAETPEPELAEESDFRFTGRVGGCQGNRSKEEVAAVEVSRDSLGESQEGGSLRNTLPAPSGLPLSPLHPAGGPQDVLMTPVHPHLTNSPGFQSDAFTEFQSVLETQVESCRSQWNHSLRDRISPDSQGEESQDGSDFSSVSWSSQPIRELTQDTGQAVEEYVGVEGALEGPCSSPPASPLPGTMPCITQVPLPSALQSSRKAWRSHSDCAPCLAPPKGLRTLTGESLKRGCSRDNSRYGKGQLHYPLPDFSKVEPRVLFPKEGYKPPKSKGCPRKKTPGSEKPLVFKSPADIVREVLLSSAGPPAPAGPQGPLDATVPQEFRSPRQASVLVHQLQEDYNRLLTKYAEAENTIDRLRLEAKVNLYSDPPKPSHPDYTGTLNMGSKVMTVTLPWAQRAQLSPIVVSTGTDPGKPVETGDSPTVPSSSAYTSTCSLGPQFGECLTESLSRQAGRFRMQVDSFEELLTGGRLKPFEQVLKGLSCLAQGQGSLERGYLRAREEHRLQQQQGRDPGPFDPQRELEGEIFRLGMRLEDLKEQVQPGAQLQPFSTPFPTPLTHLTMGPSTASTPYPHPESQPSPPGGGARVLTGMPVCVASGEKEGEGEGGEREDETDERRPTPLPWARRHRYQHGEIDLSHPPQHVPEGTREGVLGPSPGCGQQEPLPLRPTLPRQPSQDKRWGGSRSGSGSPASAAENVAFEGPSKPQSSLRRAPPQDGIMSPETDSGFVGSQSSHLNLLAPSPPRKEALASQSSPLEGGGDQMLPINTQAHLSSAYQGITSSDRSTAVARVPEVQPSAEKSGSPRQWPNSSTSEFESESERSHSSAEDEDEIQSVCYTQPANQSPHHQRRPSLPGLHRHGNSFGVQGSDHPADRHKALQALQAEMSMLSEELEGSLRTGKSSYPITVPPLVQEVPRHSLNSSKIYPRFVRYPEDKRREEEGEQEDEGQTEEEEVEGAPYERSSPVTLRPELDIITDSQHSQPTSKPLSYDRHIPQSVGAQRRRWQRCRRGEESTEPVEHREPYTGHQNHMAASGGPDEVNQRQSHSIHAQNDINKNRTGGRAASHNTCPHPGYCARCPGSRPCRNRSNSGHSMHRTSGSTHHNVWPLGFTHRTDGGVFLTSPPPPVLGSMPLVQYVPVAPSMLYYSSPVSWTPATYAQSLDGGGRGARRHAHTADREALGDSLTRAIEAARRMRATSRRIARSLSASIQHQGALSLS</sequence>
<feature type="compositionally biased region" description="Low complexity" evidence="2">
    <location>
        <begin position="295"/>
        <end position="306"/>
    </location>
</feature>
<dbReference type="PANTHER" id="PTHR21510:SF15">
    <property type="entry name" value="MICROTUBULE ORGANIZATION PROTEIN AKNA"/>
    <property type="match status" value="1"/>
</dbReference>
<feature type="region of interest" description="Disordered" evidence="2">
    <location>
        <begin position="565"/>
        <end position="587"/>
    </location>
</feature>
<dbReference type="PANTHER" id="PTHR21510">
    <property type="entry name" value="AKNA DOMAIN-CONTAINING PROTEIN"/>
    <property type="match status" value="1"/>
</dbReference>
<dbReference type="GO" id="GO:0005813">
    <property type="term" value="C:centrosome"/>
    <property type="evidence" value="ECO:0007669"/>
    <property type="project" value="TreeGrafter"/>
</dbReference>
<evidence type="ECO:0000259" key="3">
    <source>
        <dbReference type="Pfam" id="PF12443"/>
    </source>
</evidence>
<keyword evidence="1" id="KW-0175">Coiled coil</keyword>
<feature type="compositionally biased region" description="Polar residues" evidence="2">
    <location>
        <begin position="578"/>
        <end position="587"/>
    </location>
</feature>
<dbReference type="GO" id="GO:0001837">
    <property type="term" value="P:epithelial to mesenchymal transition"/>
    <property type="evidence" value="ECO:0007669"/>
    <property type="project" value="TreeGrafter"/>
</dbReference>
<accession>A0A9Q1D9K6</accession>
<feature type="compositionally biased region" description="Polar residues" evidence="2">
    <location>
        <begin position="954"/>
        <end position="965"/>
    </location>
</feature>
<feature type="compositionally biased region" description="Basic and acidic residues" evidence="2">
    <location>
        <begin position="155"/>
        <end position="165"/>
    </location>
</feature>
<feature type="region of interest" description="Disordered" evidence="2">
    <location>
        <begin position="702"/>
        <end position="1032"/>
    </location>
</feature>
<feature type="compositionally biased region" description="Polar residues" evidence="2">
    <location>
        <begin position="921"/>
        <end position="941"/>
    </location>
</feature>
<feature type="compositionally biased region" description="Polar residues" evidence="2">
    <location>
        <begin position="205"/>
        <end position="215"/>
    </location>
</feature>
<feature type="compositionally biased region" description="Low complexity" evidence="2">
    <location>
        <begin position="217"/>
        <end position="234"/>
    </location>
</feature>
<evidence type="ECO:0000313" key="5">
    <source>
        <dbReference type="Proteomes" id="UP001152803"/>
    </source>
</evidence>
<evidence type="ECO:0000256" key="2">
    <source>
        <dbReference type="SAM" id="MobiDB-lite"/>
    </source>
</evidence>
<name>A0A9Q1D9K6_CONCO</name>
<feature type="region of interest" description="Disordered" evidence="2">
    <location>
        <begin position="102"/>
        <end position="250"/>
    </location>
</feature>
<feature type="compositionally biased region" description="Acidic residues" evidence="2">
    <location>
        <begin position="102"/>
        <end position="111"/>
    </location>
</feature>
<gene>
    <name evidence="4" type="ORF">COCON_G00158390</name>
</gene>
<evidence type="ECO:0000256" key="1">
    <source>
        <dbReference type="SAM" id="Coils"/>
    </source>
</evidence>
<feature type="compositionally biased region" description="Pro residues" evidence="2">
    <location>
        <begin position="728"/>
        <end position="738"/>
    </location>
</feature>
<feature type="domain" description="AKNA" evidence="3">
    <location>
        <begin position="649"/>
        <end position="698"/>
    </location>
</feature>
<feature type="region of interest" description="Disordered" evidence="2">
    <location>
        <begin position="1"/>
        <end position="37"/>
    </location>
</feature>
<dbReference type="InterPro" id="IPR022150">
    <property type="entry name" value="AKNA_dom"/>
</dbReference>
<feature type="region of interest" description="Disordered" evidence="2">
    <location>
        <begin position="422"/>
        <end position="445"/>
    </location>
</feature>
<feature type="region of interest" description="Disordered" evidence="2">
    <location>
        <begin position="1071"/>
        <end position="1220"/>
    </location>
</feature>
<keyword evidence="5" id="KW-1185">Reference proteome</keyword>
<comment type="caution">
    <text evidence="4">The sequence shown here is derived from an EMBL/GenBank/DDBJ whole genome shotgun (WGS) entry which is preliminary data.</text>
</comment>
<feature type="compositionally biased region" description="Basic and acidic residues" evidence="2">
    <location>
        <begin position="755"/>
        <end position="764"/>
    </location>
</feature>
<feature type="compositionally biased region" description="Basic residues" evidence="2">
    <location>
        <begin position="428"/>
        <end position="438"/>
    </location>
</feature>
<dbReference type="Proteomes" id="UP001152803">
    <property type="component" value="Unassembled WGS sequence"/>
</dbReference>
<dbReference type="InterPro" id="IPR052655">
    <property type="entry name" value="AKNA_Centrosome-Trans_reg"/>
</dbReference>
<proteinExistence type="predicted"/>
<organism evidence="4 5">
    <name type="scientific">Conger conger</name>
    <name type="common">Conger eel</name>
    <name type="synonym">Muraena conger</name>
    <dbReference type="NCBI Taxonomy" id="82655"/>
    <lineage>
        <taxon>Eukaryota</taxon>
        <taxon>Metazoa</taxon>
        <taxon>Chordata</taxon>
        <taxon>Craniata</taxon>
        <taxon>Vertebrata</taxon>
        <taxon>Euteleostomi</taxon>
        <taxon>Actinopterygii</taxon>
        <taxon>Neopterygii</taxon>
        <taxon>Teleostei</taxon>
        <taxon>Anguilliformes</taxon>
        <taxon>Congridae</taxon>
        <taxon>Conger</taxon>
    </lineage>
</organism>
<dbReference type="Pfam" id="PF12443">
    <property type="entry name" value="AKNA"/>
    <property type="match status" value="1"/>
</dbReference>
<dbReference type="GO" id="GO:0021849">
    <property type="term" value="P:neuroblast division in subventricular zone"/>
    <property type="evidence" value="ECO:0007669"/>
    <property type="project" value="TreeGrafter"/>
</dbReference>
<feature type="compositionally biased region" description="Polar residues" evidence="2">
    <location>
        <begin position="1131"/>
        <end position="1142"/>
    </location>
</feature>
<dbReference type="GO" id="GO:0060234">
    <property type="term" value="P:neuroblast delamination"/>
    <property type="evidence" value="ECO:0007669"/>
    <property type="project" value="TreeGrafter"/>
</dbReference>
<protein>
    <recommendedName>
        <fullName evidence="3">AKNA domain-containing protein</fullName>
    </recommendedName>
</protein>
<feature type="compositionally biased region" description="Acidic residues" evidence="2">
    <location>
        <begin position="129"/>
        <end position="141"/>
    </location>
</feature>
<feature type="compositionally biased region" description="Basic residues" evidence="2">
    <location>
        <begin position="1002"/>
        <end position="1016"/>
    </location>
</feature>
<feature type="compositionally biased region" description="Low complexity" evidence="2">
    <location>
        <begin position="817"/>
        <end position="831"/>
    </location>
</feature>
<feature type="region of interest" description="Disordered" evidence="2">
    <location>
        <begin position="280"/>
        <end position="315"/>
    </location>
</feature>
<feature type="compositionally biased region" description="Polar residues" evidence="2">
    <location>
        <begin position="991"/>
        <end position="1001"/>
    </location>
</feature>
<feature type="compositionally biased region" description="Basic and acidic residues" evidence="2">
    <location>
        <begin position="1086"/>
        <end position="1095"/>
    </location>
</feature>
<dbReference type="OrthoDB" id="10035553at2759"/>
<feature type="compositionally biased region" description="Polar residues" evidence="2">
    <location>
        <begin position="1197"/>
        <end position="1213"/>
    </location>
</feature>
<reference evidence="4" key="1">
    <citation type="journal article" date="2023" name="Science">
        <title>Genome structures resolve the early diversification of teleost fishes.</title>
        <authorList>
            <person name="Parey E."/>
            <person name="Louis A."/>
            <person name="Montfort J."/>
            <person name="Bouchez O."/>
            <person name="Roques C."/>
            <person name="Iampietro C."/>
            <person name="Lluch J."/>
            <person name="Castinel A."/>
            <person name="Donnadieu C."/>
            <person name="Desvignes T."/>
            <person name="Floi Bucao C."/>
            <person name="Jouanno E."/>
            <person name="Wen M."/>
            <person name="Mejri S."/>
            <person name="Dirks R."/>
            <person name="Jansen H."/>
            <person name="Henkel C."/>
            <person name="Chen W.J."/>
            <person name="Zahm M."/>
            <person name="Cabau C."/>
            <person name="Klopp C."/>
            <person name="Thompson A.W."/>
            <person name="Robinson-Rechavi M."/>
            <person name="Braasch I."/>
            <person name="Lecointre G."/>
            <person name="Bobe J."/>
            <person name="Postlethwait J.H."/>
            <person name="Berthelot C."/>
            <person name="Roest Crollius H."/>
            <person name="Guiguen Y."/>
        </authorList>
    </citation>
    <scope>NUCLEOTIDE SEQUENCE</scope>
    <source>
        <strain evidence="4">Concon-B</strain>
    </source>
</reference>
<feature type="compositionally biased region" description="Basic and acidic residues" evidence="2">
    <location>
        <begin position="1164"/>
        <end position="1179"/>
    </location>
</feature>
<feature type="coiled-coil region" evidence="1">
    <location>
        <begin position="492"/>
        <end position="519"/>
    </location>
</feature>